<dbReference type="PROSITE" id="PS51232">
    <property type="entry name" value="GBD_FH3"/>
    <property type="match status" value="1"/>
</dbReference>
<dbReference type="PANTHER" id="PTHR45920">
    <property type="entry name" value="FORMIN HOMOLOGY 2 DOMAIN CONTAINING, ISOFORM I"/>
    <property type="match status" value="1"/>
</dbReference>
<dbReference type="SMART" id="SM00498">
    <property type="entry name" value="FH2"/>
    <property type="match status" value="1"/>
</dbReference>
<sequence length="2223" mass="247887">MKLMKKPSGSYYSPRSYSTTPSYSSYGNYSKPSYTPSSTKYGSSYITPSREKSVDRTTGYTSDYGKSGYTSDYGKSGYASDRNRVGYTSDYNTKPSTNYSSYNSPSSYGYGRSVSRQNSITGSDRLSRQNSITSNDSLSRQNSISGNLSRQNSVTGRDTLYRRDSYGGLNNGNYGGYSRSQSREEVTPKVNGLSNSDSKSKVNCKAPADFTTDESESEEEEEETESDSSDLEPDETILVTRGTSPMKETSNGTTNSNKIAVTSKEKIKIDPEKYFRKTSENSCQVVQDEFPQKRERFISSRPTSLYLNKYYPSTTSSRYSIPSPRTYGSSSTDIKSPESSSKPPVVKTQLSVDEPASAGGFSRDASPNARQSDEPNKDFRKSVLNMNVDDKLKDEYERRQEEMRRNRRKTGHALSTEQQSSSATPTSSEDENHLQDPDQEKKRKVLKKSPSRSGILSKCGSRSKMEANVKKSPSHARVRRVRDEASEKHASSSSSTSTSSESEEDNKRNRARQRWRGTRSSTNDTEDTNNEQQDKKDDAPSLVVHPPNETSKSDNDDEDSPVQNLSKIPSNGSSDLTSPGEVVHLTFPQRKTSQPLERVDSGRNVAVSVNLTDFLKPKSAAKKKSSTSSSEETSESSEEEEDERDLATPVVPVIDPADDVKSSGVEEKTKPDSSSSPSSLSDKEEDDDEEEEDEEEEEKEDSQNNKDQPFQNVQRSATVIHVKEPEKDEEESSEEESSEEESSEEETETLSYTGHPTPCAGCSIWKKKEESESEEESSEEESSSDETDDKKIENEQKVSTPSKKQEENKTTPTSGESYWPKLQKKDSLPTQDNLSLFIGQCKDIDEMLGVPSPVSPGSAKIANSSSASKQQPFSFQSNDVAKQKAKSTSSSSSSEEEESSSSSGSSDLEEVEASKVKFHDTKAQKPELGAYTEEIDSSAVRIRENKALNSELAPEEIDSSSVKIREPTIMHGHITKAPIRKAEECEIVKRGRLSNGTYVDNNRRRSSDSNKLISKANALIEKMTSTDQRDLRRTLFSLKQVFQDEKDLASAFIESGGLNCLIKVASTGDQTYQNYILRALGQLMLYVDGMNGISQHSDTLKWLYNVSASKYKMVAKMALKLLVMFAEYSPSNALLLKDAVVEIDRQKGNRLWCNVMQHLKEKENLDMELLVYCMTLVNKVADGFNDQDNYFDFIDALEEQGMEKVVQFHLCRGGTDKELLKQLQIYEAVLKHEDGEDDGKPYFGTFIERSKNIPSGVNRERRKSRRHSTPQLPTYLTSKTPPVTSPSVKAPAPPWARRALYTARWLILIPIYFVISLYTFLLARDSREGTKPAETPAVSTDAGIDIDDDTGITPALRRRRDARNRTLTGQSDPNYPSSLQQTLPSPEVKEKPPPFHSDRATAPSLVSRQRSLFENQKEEEAPKEPLVRRPSRGETSLVKQQIQAEVKPVPPPSPTRPGFGRQNSLTGSVPTTPPTAAPKPFYGQQNRSPAPYTPAPEPNKVAPPKPTWGQKIAAPEEPPQQTFKLKKDSSHKDMQNKFSAPEPTVPEPARQRYGMAPGMVNRAKEGLAGYGTTRNDMKSPSGQDLRKSASGVKELHWDQLLQTMRRPLRINDLDFTDLGDDDDVSILMRPVNAAPFPGAPPPPPPLGGAPPPPPPPGMGGPPPPPPPPGMGGPPPPPPGMNRSAPAPPPWIRKNAPSPADDSKLNKKVKTVKLFWKEVKEEPMLMERAGKKRTIWDELKPVPLDTQRLENLFESRAKDILSKKVQDGSKKTELIVLDAKRSNAINIGMTKLPPKGAIKAAIMKMDTTIMNREGIEKILTTMLPTEEEKNKIVQAQLANPDIPLGSAEQFLLTLASINELEARLKLWAFKLDYETMEKEVAEPLMDLKQAIVEIENSKTFRIILSILLSIGNFLNNSSAKGFSIEYLSKVPEVKDTVHKHSLLHHICTIVMEKFPDSTNLYSEFGAVTRASKADFDEICSNLSKMESDCKASWEYLKAVTKHDGIPINKSRLSDFLNDSAERIIVLGIIHRRVVNRFVKLMVYLGFPSHLIRESKPHIVCKTISEFALEYRTCRERVQQQIEKAAAMKERIKTRGKMITETDKFRAPATKEQREDQQLRQILGESDAEEAKLTQWGSMVNLRGRPKNGPGNLSRPNSVMMLERCGYTTPYESTTDIDDEILESLVKTATAQPNRTEPRTRKKARYADRKSLRRTLKSGLDLDGT</sequence>
<reference evidence="5 6" key="1">
    <citation type="submission" date="2021-06" db="EMBL/GenBank/DDBJ databases">
        <title>Caerostris darwini draft genome.</title>
        <authorList>
            <person name="Kono N."/>
            <person name="Arakawa K."/>
        </authorList>
    </citation>
    <scope>NUCLEOTIDE SEQUENCE [LARGE SCALE GENOMIC DNA]</scope>
</reference>
<dbReference type="InterPro" id="IPR042201">
    <property type="entry name" value="FH2_Formin_sf"/>
</dbReference>
<dbReference type="InterPro" id="IPR016024">
    <property type="entry name" value="ARM-type_fold"/>
</dbReference>
<feature type="compositionally biased region" description="Basic and acidic residues" evidence="2">
    <location>
        <begin position="658"/>
        <end position="671"/>
    </location>
</feature>
<feature type="region of interest" description="Disordered" evidence="2">
    <location>
        <begin position="1631"/>
        <end position="1704"/>
    </location>
</feature>
<dbReference type="Pfam" id="PF02181">
    <property type="entry name" value="FH2"/>
    <property type="match status" value="1"/>
</dbReference>
<feature type="compositionally biased region" description="Basic and acidic residues" evidence="2">
    <location>
        <begin position="1387"/>
        <end position="1399"/>
    </location>
</feature>
<feature type="compositionally biased region" description="Polar residues" evidence="2">
    <location>
        <begin position="1366"/>
        <end position="1384"/>
    </location>
</feature>
<feature type="compositionally biased region" description="Polar residues" evidence="2">
    <location>
        <begin position="870"/>
        <end position="880"/>
    </location>
</feature>
<protein>
    <recommendedName>
        <fullName evidence="7">FH1/FH2 domain-containing protein 3</fullName>
    </recommendedName>
</protein>
<accession>A0AAV4UNH8</accession>
<dbReference type="PROSITE" id="PS51444">
    <property type="entry name" value="FH2"/>
    <property type="match status" value="1"/>
</dbReference>
<feature type="compositionally biased region" description="Low complexity" evidence="2">
    <location>
        <begin position="491"/>
        <end position="500"/>
    </location>
</feature>
<feature type="compositionally biased region" description="Polar residues" evidence="2">
    <location>
        <begin position="1433"/>
        <end position="1443"/>
    </location>
</feature>
<evidence type="ECO:0000259" key="3">
    <source>
        <dbReference type="PROSITE" id="PS51232"/>
    </source>
</evidence>
<evidence type="ECO:0000313" key="5">
    <source>
        <dbReference type="EMBL" id="GIY59372.1"/>
    </source>
</evidence>
<comment type="caution">
    <text evidence="5">The sequence shown here is derived from an EMBL/GenBank/DDBJ whole genome shotgun (WGS) entry which is preliminary data.</text>
</comment>
<feature type="compositionally biased region" description="Polar residues" evidence="2">
    <location>
        <begin position="300"/>
        <end position="320"/>
    </location>
</feature>
<feature type="compositionally biased region" description="Polar residues" evidence="2">
    <location>
        <begin position="1269"/>
        <end position="1287"/>
    </location>
</feature>
<dbReference type="InterPro" id="IPR015425">
    <property type="entry name" value="FH2_Formin"/>
</dbReference>
<keyword evidence="6" id="KW-1185">Reference proteome</keyword>
<dbReference type="InterPro" id="IPR056771">
    <property type="entry name" value="FH3_FHOD1-3-like"/>
</dbReference>
<feature type="compositionally biased region" description="Basic and acidic residues" evidence="2">
    <location>
        <begin position="481"/>
        <end position="490"/>
    </location>
</feature>
<feature type="compositionally biased region" description="Low complexity" evidence="2">
    <location>
        <begin position="337"/>
        <end position="347"/>
    </location>
</feature>
<dbReference type="PANTHER" id="PTHR45920:SF4">
    <property type="entry name" value="FORMIN HOMOLOGY 2 DOMAIN CONTAINING, ISOFORM I"/>
    <property type="match status" value="1"/>
</dbReference>
<feature type="compositionally biased region" description="Polar residues" evidence="2">
    <location>
        <begin position="561"/>
        <end position="577"/>
    </location>
</feature>
<dbReference type="Gene3D" id="1.20.58.2220">
    <property type="entry name" value="Formin, FH2 domain"/>
    <property type="match status" value="1"/>
</dbReference>
<feature type="compositionally biased region" description="Polar residues" evidence="2">
    <location>
        <begin position="705"/>
        <end position="717"/>
    </location>
</feature>
<feature type="compositionally biased region" description="Low complexity" evidence="2">
    <location>
        <begin position="8"/>
        <end position="30"/>
    </location>
</feature>
<keyword evidence="1" id="KW-0009">Actin-binding</keyword>
<dbReference type="GO" id="GO:0051015">
    <property type="term" value="F:actin filament binding"/>
    <property type="evidence" value="ECO:0007669"/>
    <property type="project" value="TreeGrafter"/>
</dbReference>
<gene>
    <name evidence="5" type="primary">Fhod3</name>
    <name evidence="5" type="ORF">CDAR_33702</name>
</gene>
<feature type="compositionally biased region" description="Polar residues" evidence="2">
    <location>
        <begin position="1572"/>
        <end position="1582"/>
    </location>
</feature>
<feature type="compositionally biased region" description="Pro residues" evidence="2">
    <location>
        <begin position="1637"/>
        <end position="1690"/>
    </location>
</feature>
<evidence type="ECO:0000313" key="6">
    <source>
        <dbReference type="Proteomes" id="UP001054837"/>
    </source>
</evidence>
<feature type="domain" description="GBD/FH3" evidence="3">
    <location>
        <begin position="949"/>
        <end position="1323"/>
    </location>
</feature>
<dbReference type="GO" id="GO:0005737">
    <property type="term" value="C:cytoplasm"/>
    <property type="evidence" value="ECO:0007669"/>
    <property type="project" value="TreeGrafter"/>
</dbReference>
<feature type="compositionally biased region" description="Polar residues" evidence="2">
    <location>
        <begin position="114"/>
        <end position="156"/>
    </location>
</feature>
<dbReference type="GO" id="GO:0030866">
    <property type="term" value="P:cortical actin cytoskeleton organization"/>
    <property type="evidence" value="ECO:0007669"/>
    <property type="project" value="TreeGrafter"/>
</dbReference>
<feature type="compositionally biased region" description="Acidic residues" evidence="2">
    <location>
        <begin position="771"/>
        <end position="787"/>
    </location>
</feature>
<feature type="compositionally biased region" description="Basic and acidic residues" evidence="2">
    <location>
        <begin position="912"/>
        <end position="921"/>
    </location>
</feature>
<organism evidence="5 6">
    <name type="scientific">Caerostris darwini</name>
    <dbReference type="NCBI Taxonomy" id="1538125"/>
    <lineage>
        <taxon>Eukaryota</taxon>
        <taxon>Metazoa</taxon>
        <taxon>Ecdysozoa</taxon>
        <taxon>Arthropoda</taxon>
        <taxon>Chelicerata</taxon>
        <taxon>Arachnida</taxon>
        <taxon>Araneae</taxon>
        <taxon>Araneomorphae</taxon>
        <taxon>Entelegynae</taxon>
        <taxon>Araneoidea</taxon>
        <taxon>Araneidae</taxon>
        <taxon>Caerostris</taxon>
    </lineage>
</organism>
<feature type="compositionally biased region" description="Basic and acidic residues" evidence="2">
    <location>
        <begin position="263"/>
        <end position="279"/>
    </location>
</feature>
<feature type="domain" description="FH2" evidence="4">
    <location>
        <begin position="1700"/>
        <end position="2095"/>
    </location>
</feature>
<feature type="compositionally biased region" description="Polar residues" evidence="2">
    <location>
        <begin position="31"/>
        <end position="47"/>
    </location>
</feature>
<name>A0AAV4UNH8_9ARAC</name>
<dbReference type="GO" id="GO:0005856">
    <property type="term" value="C:cytoskeleton"/>
    <property type="evidence" value="ECO:0007669"/>
    <property type="project" value="TreeGrafter"/>
</dbReference>
<dbReference type="InterPro" id="IPR011989">
    <property type="entry name" value="ARM-like"/>
</dbReference>
<evidence type="ECO:0000259" key="4">
    <source>
        <dbReference type="PROSITE" id="PS51444"/>
    </source>
</evidence>
<feature type="compositionally biased region" description="Low complexity" evidence="2">
    <location>
        <begin position="91"/>
        <end position="111"/>
    </location>
</feature>
<dbReference type="InterPro" id="IPR014768">
    <property type="entry name" value="GBD/FH3_dom"/>
</dbReference>
<feature type="region of interest" description="Disordered" evidence="2">
    <location>
        <begin position="1328"/>
        <end position="1591"/>
    </location>
</feature>
<dbReference type="SUPFAM" id="SSF48371">
    <property type="entry name" value="ARM repeat"/>
    <property type="match status" value="1"/>
</dbReference>
<feature type="compositionally biased region" description="Basic and acidic residues" evidence="2">
    <location>
        <begin position="388"/>
        <end position="404"/>
    </location>
</feature>
<feature type="compositionally biased region" description="Basic and acidic residues" evidence="2">
    <location>
        <begin position="430"/>
        <end position="441"/>
    </location>
</feature>
<feature type="compositionally biased region" description="Low complexity" evidence="2">
    <location>
        <begin position="858"/>
        <end position="869"/>
    </location>
</feature>
<feature type="region of interest" description="Disordered" evidence="2">
    <location>
        <begin position="846"/>
        <end position="921"/>
    </location>
</feature>
<feature type="compositionally biased region" description="Pro residues" evidence="2">
    <location>
        <begin position="1491"/>
        <end position="1506"/>
    </location>
</feature>
<feature type="compositionally biased region" description="Polar residues" evidence="2">
    <location>
        <begin position="1404"/>
        <end position="1414"/>
    </location>
</feature>
<dbReference type="Proteomes" id="UP001054837">
    <property type="component" value="Unassembled WGS sequence"/>
</dbReference>
<feature type="compositionally biased region" description="Basic and acidic residues" evidence="2">
    <location>
        <begin position="1525"/>
        <end position="1535"/>
    </location>
</feature>
<feature type="compositionally biased region" description="Polar residues" evidence="2">
    <location>
        <begin position="413"/>
        <end position="427"/>
    </location>
</feature>
<feature type="compositionally biased region" description="Basic and acidic residues" evidence="2">
    <location>
        <begin position="371"/>
        <end position="381"/>
    </location>
</feature>
<feature type="region of interest" description="Disordered" evidence="2">
    <location>
        <begin position="1254"/>
        <end position="1291"/>
    </location>
</feature>
<dbReference type="EMBL" id="BPLQ01011646">
    <property type="protein sequence ID" value="GIY59372.1"/>
    <property type="molecule type" value="Genomic_DNA"/>
</dbReference>
<evidence type="ECO:0000256" key="2">
    <source>
        <dbReference type="SAM" id="MobiDB-lite"/>
    </source>
</evidence>
<dbReference type="Pfam" id="PF24959">
    <property type="entry name" value="FH3_FHOD1-3"/>
    <property type="match status" value="1"/>
</dbReference>
<evidence type="ECO:0000256" key="1">
    <source>
        <dbReference type="ARBA" id="ARBA00023203"/>
    </source>
</evidence>
<proteinExistence type="predicted"/>
<dbReference type="Gene3D" id="1.25.10.10">
    <property type="entry name" value="Leucine-rich Repeat Variant"/>
    <property type="match status" value="1"/>
</dbReference>
<feature type="compositionally biased region" description="Acidic residues" evidence="2">
    <location>
        <begin position="683"/>
        <end position="700"/>
    </location>
</feature>
<feature type="compositionally biased region" description="Acidic residues" evidence="2">
    <location>
        <begin position="211"/>
        <end position="235"/>
    </location>
</feature>
<evidence type="ECO:0008006" key="7">
    <source>
        <dbReference type="Google" id="ProtNLM"/>
    </source>
</evidence>
<dbReference type="SUPFAM" id="SSF101447">
    <property type="entry name" value="Formin homology 2 domain (FH2 domain)"/>
    <property type="match status" value="1"/>
</dbReference>
<feature type="compositionally biased region" description="Acidic residues" evidence="2">
    <location>
        <begin position="727"/>
        <end position="748"/>
    </location>
</feature>
<feature type="compositionally biased region" description="Acidic residues" evidence="2">
    <location>
        <begin position="632"/>
        <end position="644"/>
    </location>
</feature>
<feature type="region of interest" description="Disordered" evidence="2">
    <location>
        <begin position="1"/>
        <end position="830"/>
    </location>
</feature>
<feature type="compositionally biased region" description="Basic and acidic residues" evidence="2">
    <location>
        <begin position="1415"/>
        <end position="1427"/>
    </location>
</feature>
<feature type="compositionally biased region" description="Polar residues" evidence="2">
    <location>
        <begin position="241"/>
        <end position="260"/>
    </location>
</feature>